<keyword evidence="4" id="KW-1185">Reference proteome</keyword>
<feature type="compositionally biased region" description="Acidic residues" evidence="1">
    <location>
        <begin position="612"/>
        <end position="627"/>
    </location>
</feature>
<dbReference type="PANTHER" id="PTHR14689:SF0">
    <property type="entry name" value="COILED-COIL DOMAIN-CONTAINING PROTEIN 82"/>
    <property type="match status" value="1"/>
</dbReference>
<feature type="compositionally biased region" description="Polar residues" evidence="1">
    <location>
        <begin position="90"/>
        <end position="134"/>
    </location>
</feature>
<dbReference type="GO" id="GO:0005634">
    <property type="term" value="C:nucleus"/>
    <property type="evidence" value="ECO:0007669"/>
    <property type="project" value="TreeGrafter"/>
</dbReference>
<feature type="domain" description="DUF4211" evidence="2">
    <location>
        <begin position="663"/>
        <end position="765"/>
    </location>
</feature>
<feature type="region of interest" description="Disordered" evidence="1">
    <location>
        <begin position="1"/>
        <end position="193"/>
    </location>
</feature>
<evidence type="ECO:0000313" key="4">
    <source>
        <dbReference type="Proteomes" id="UP000241769"/>
    </source>
</evidence>
<feature type="compositionally biased region" description="Polar residues" evidence="1">
    <location>
        <begin position="506"/>
        <end position="515"/>
    </location>
</feature>
<evidence type="ECO:0000256" key="1">
    <source>
        <dbReference type="SAM" id="MobiDB-lite"/>
    </source>
</evidence>
<feature type="compositionally biased region" description="Basic residues" evidence="1">
    <location>
        <begin position="485"/>
        <end position="495"/>
    </location>
</feature>
<dbReference type="Pfam" id="PF13926">
    <property type="entry name" value="DUF4211"/>
    <property type="match status" value="1"/>
</dbReference>
<dbReference type="Proteomes" id="UP000241769">
    <property type="component" value="Unassembled WGS sequence"/>
</dbReference>
<proteinExistence type="predicted"/>
<feature type="compositionally biased region" description="Basic and acidic residues" evidence="1">
    <location>
        <begin position="470"/>
        <end position="484"/>
    </location>
</feature>
<feature type="compositionally biased region" description="Acidic residues" evidence="1">
    <location>
        <begin position="566"/>
        <end position="586"/>
    </location>
</feature>
<sequence length="867" mass="99014">MSTSRKNSSSDEEMVSNRSSSSLKPLKESSPKTNVKKIKPLEGLASKRDLITDEMSDISQTQHSEKSINDRIVHKKRQELIDDDGDNDETPTSSKSKNNKTNFPSPTKSDATSPRTYKPQPKSTLTIQGGSNHVRQSRLEEMMSFGQSTQKSSSQSPKKSISTPSQKFGGNFIGKTSRLDQFRETAEEKKSRTIPAKTVQKLIDLSDDDGRKRIFVSNYRPEKEQMERESDEEEASVEPIVIVREQRPKNSLKPLPDTQTQRNHEKVQSSPVKKNMGKADKDTIDSDDSVICSSEDEEVVIPHMKPIFEDDFEVIPSSLETKKKEKERQDIDDDDFLQTPLSHMKPNSRSKKTKSSPDDEIGLIEMTSPQDSPRKRLRSLSQKPSLLADEELELSATSKKSQDSQEELMGDDDSDDDLIGLVKSTSPTQNSPRKRLRTLSEKKPSLLADEELELSGKSRASETSQKSQKKRIDDQREKKTQKREEKKKKDKRQRQTRMGSFMPQLVLTSNTNGQKDMSLYDTQRIAAPSKRQANSDEEGAPKLKRRDKATYGSRGKKKPDYQSDRSEEDDEDSLDGFVVSEDEEDEVIRSDSEEEYPTKRLKRIKKSHASSEEDVDNLLENSEENSMDESQNSMAIYSRSIMGDEEKGVLLDSLLKGVYSDEDSYKVYIQWIVCNLLDPDFSEDLGVKERAYFKPAVDKIENTIIDRQNFVRGSVWYESFARDLDAYPIYSSWERSSKMVDCEACNKSGHPATFDVILSGQKYDAAAVWKGKEMPPEPEEESGKRKTYALGRYCYARSQLYHRLQHWKYHIYSLVRKKLSKYKAEDEANEIVDRVMADERWLGSMSLEYQDILGAMDDFKGDNMTTI</sequence>
<dbReference type="OrthoDB" id="21499at2759"/>
<feature type="compositionally biased region" description="Basic and acidic residues" evidence="1">
    <location>
        <begin position="177"/>
        <end position="191"/>
    </location>
</feature>
<reference evidence="3 4" key="1">
    <citation type="journal article" date="2018" name="Genome Biol. Evol.">
        <title>Multiple Roots of Fruiting Body Formation in Amoebozoa.</title>
        <authorList>
            <person name="Hillmann F."/>
            <person name="Forbes G."/>
            <person name="Novohradska S."/>
            <person name="Ferling I."/>
            <person name="Riege K."/>
            <person name="Groth M."/>
            <person name="Westermann M."/>
            <person name="Marz M."/>
            <person name="Spaller T."/>
            <person name="Winckler T."/>
            <person name="Schaap P."/>
            <person name="Glockner G."/>
        </authorList>
    </citation>
    <scope>NUCLEOTIDE SEQUENCE [LARGE SCALE GENOMIC DNA]</scope>
    <source>
        <strain evidence="3 4">Jena</strain>
    </source>
</reference>
<feature type="compositionally biased region" description="Basic residues" evidence="1">
    <location>
        <begin position="599"/>
        <end position="608"/>
    </location>
</feature>
<feature type="region of interest" description="Disordered" evidence="1">
    <location>
        <begin position="309"/>
        <end position="630"/>
    </location>
</feature>
<dbReference type="InterPro" id="IPR025451">
    <property type="entry name" value="DUF4211"/>
</dbReference>
<evidence type="ECO:0000259" key="2">
    <source>
        <dbReference type="Pfam" id="PF13926"/>
    </source>
</evidence>
<feature type="compositionally biased region" description="Basic and acidic residues" evidence="1">
    <location>
        <begin position="63"/>
        <end position="72"/>
    </location>
</feature>
<dbReference type="AlphaFoldDB" id="A0A2P6P0S6"/>
<dbReference type="PANTHER" id="PTHR14689">
    <property type="entry name" value="PHORBOL-ESTER_DAG-TYPE DOMAIN-CONTAINING PROTEIN"/>
    <property type="match status" value="1"/>
</dbReference>
<gene>
    <name evidence="3" type="ORF">PROFUN_00142</name>
</gene>
<dbReference type="EMBL" id="MDYQ01000001">
    <property type="protein sequence ID" value="PRP89800.1"/>
    <property type="molecule type" value="Genomic_DNA"/>
</dbReference>
<protein>
    <recommendedName>
        <fullName evidence="2">DUF4211 domain-containing protein</fullName>
    </recommendedName>
</protein>
<evidence type="ECO:0000313" key="3">
    <source>
        <dbReference type="EMBL" id="PRP89800.1"/>
    </source>
</evidence>
<feature type="compositionally biased region" description="Low complexity" evidence="1">
    <location>
        <begin position="147"/>
        <end position="167"/>
    </location>
</feature>
<dbReference type="InParanoid" id="A0A2P6P0S6"/>
<feature type="compositionally biased region" description="Acidic residues" evidence="1">
    <location>
        <begin position="404"/>
        <end position="418"/>
    </location>
</feature>
<accession>A0A2P6P0S6</accession>
<comment type="caution">
    <text evidence="3">The sequence shown here is derived from an EMBL/GenBank/DDBJ whole genome shotgun (WGS) entry which is preliminary data.</text>
</comment>
<feature type="compositionally biased region" description="Basic and acidic residues" evidence="1">
    <location>
        <begin position="320"/>
        <end position="329"/>
    </location>
</feature>
<organism evidence="3 4">
    <name type="scientific">Planoprotostelium fungivorum</name>
    <dbReference type="NCBI Taxonomy" id="1890364"/>
    <lineage>
        <taxon>Eukaryota</taxon>
        <taxon>Amoebozoa</taxon>
        <taxon>Evosea</taxon>
        <taxon>Variosea</taxon>
        <taxon>Cavosteliida</taxon>
        <taxon>Cavosteliaceae</taxon>
        <taxon>Planoprotostelium</taxon>
    </lineage>
</organism>
<feature type="region of interest" description="Disordered" evidence="1">
    <location>
        <begin position="216"/>
        <end position="291"/>
    </location>
</feature>
<name>A0A2P6P0S6_9EUKA</name>